<reference evidence="2 3" key="1">
    <citation type="journal article" date="2019" name="Commun. Biol.">
        <title>The bagworm genome reveals a unique fibroin gene that provides high tensile strength.</title>
        <authorList>
            <person name="Kono N."/>
            <person name="Nakamura H."/>
            <person name="Ohtoshi R."/>
            <person name="Tomita M."/>
            <person name="Numata K."/>
            <person name="Arakawa K."/>
        </authorList>
    </citation>
    <scope>NUCLEOTIDE SEQUENCE [LARGE SCALE GENOMIC DNA]</scope>
</reference>
<keyword evidence="3" id="KW-1185">Reference proteome</keyword>
<feature type="region of interest" description="Disordered" evidence="1">
    <location>
        <begin position="1"/>
        <end position="20"/>
    </location>
</feature>
<feature type="non-terminal residue" evidence="2">
    <location>
        <position position="20"/>
    </location>
</feature>
<evidence type="ECO:0000313" key="2">
    <source>
        <dbReference type="EMBL" id="GBP09636.1"/>
    </source>
</evidence>
<accession>A0A4C1T615</accession>
<proteinExistence type="predicted"/>
<gene>
    <name evidence="2" type="ORF">EVAR_96206_1</name>
</gene>
<comment type="caution">
    <text evidence="2">The sequence shown here is derived from an EMBL/GenBank/DDBJ whole genome shotgun (WGS) entry which is preliminary data.</text>
</comment>
<name>A0A4C1T615_EUMVA</name>
<evidence type="ECO:0000313" key="3">
    <source>
        <dbReference type="Proteomes" id="UP000299102"/>
    </source>
</evidence>
<sequence>MKHEGTRSMSTGTEPQAQSR</sequence>
<dbReference type="Proteomes" id="UP000299102">
    <property type="component" value="Unassembled WGS sequence"/>
</dbReference>
<protein>
    <submittedName>
        <fullName evidence="2">Uncharacterized protein</fullName>
    </submittedName>
</protein>
<feature type="compositionally biased region" description="Polar residues" evidence="1">
    <location>
        <begin position="7"/>
        <end position="20"/>
    </location>
</feature>
<evidence type="ECO:0000256" key="1">
    <source>
        <dbReference type="SAM" id="MobiDB-lite"/>
    </source>
</evidence>
<dbReference type="AlphaFoldDB" id="A0A4C1T615"/>
<organism evidence="2 3">
    <name type="scientific">Eumeta variegata</name>
    <name type="common">Bagworm moth</name>
    <name type="synonym">Eumeta japonica</name>
    <dbReference type="NCBI Taxonomy" id="151549"/>
    <lineage>
        <taxon>Eukaryota</taxon>
        <taxon>Metazoa</taxon>
        <taxon>Ecdysozoa</taxon>
        <taxon>Arthropoda</taxon>
        <taxon>Hexapoda</taxon>
        <taxon>Insecta</taxon>
        <taxon>Pterygota</taxon>
        <taxon>Neoptera</taxon>
        <taxon>Endopterygota</taxon>
        <taxon>Lepidoptera</taxon>
        <taxon>Glossata</taxon>
        <taxon>Ditrysia</taxon>
        <taxon>Tineoidea</taxon>
        <taxon>Psychidae</taxon>
        <taxon>Oiketicinae</taxon>
        <taxon>Eumeta</taxon>
    </lineage>
</organism>
<dbReference type="EMBL" id="BGZK01004553">
    <property type="protein sequence ID" value="GBP09636.1"/>
    <property type="molecule type" value="Genomic_DNA"/>
</dbReference>